<evidence type="ECO:0000256" key="1">
    <source>
        <dbReference type="ARBA" id="ARBA00022729"/>
    </source>
</evidence>
<dbReference type="SUPFAM" id="SSF51261">
    <property type="entry name" value="Duplicated hybrid motif"/>
    <property type="match status" value="1"/>
</dbReference>
<dbReference type="STRING" id="38302.SAMN04488535_0826"/>
<dbReference type="PANTHER" id="PTHR21666">
    <property type="entry name" value="PEPTIDASE-RELATED"/>
    <property type="match status" value="1"/>
</dbReference>
<sequence length="168" mass="17419">MRMRRSLLSLAILLILVRAPSPAQAYVDPTTGEPYATHITRSADIPEKNWLPGHRGVDLGLEVGGAVVAADDGTVAFAGVVAGVPVVSIDHPDGIRTTYQPVHAVVAAGDAVAEGDVIGRIAASPAGEHDGLHWGARTGEDTYINPLTLLDAPAIRLKPVGAPGRTPF</sequence>
<reference evidence="5" key="1">
    <citation type="submission" date="2016-10" db="EMBL/GenBank/DDBJ databases">
        <authorList>
            <person name="Varghese N."/>
            <person name="Submissions S."/>
        </authorList>
    </citation>
    <scope>NUCLEOTIDE SEQUENCE [LARGE SCALE GENOMIC DNA]</scope>
    <source>
        <strain evidence="5">DSM 20632</strain>
    </source>
</reference>
<evidence type="ECO:0000259" key="3">
    <source>
        <dbReference type="Pfam" id="PF01551"/>
    </source>
</evidence>
<dbReference type="InterPro" id="IPR050570">
    <property type="entry name" value="Cell_wall_metabolism_enzyme"/>
</dbReference>
<dbReference type="Gene3D" id="2.70.70.10">
    <property type="entry name" value="Glucose Permease (Domain IIA)"/>
    <property type="match status" value="1"/>
</dbReference>
<keyword evidence="5" id="KW-1185">Reference proteome</keyword>
<dbReference type="EMBL" id="LT629700">
    <property type="protein sequence ID" value="SDL80157.1"/>
    <property type="molecule type" value="Genomic_DNA"/>
</dbReference>
<dbReference type="Pfam" id="PF01551">
    <property type="entry name" value="Peptidase_M23"/>
    <property type="match status" value="1"/>
</dbReference>
<gene>
    <name evidence="4" type="ORF">SAMN04488535_0826</name>
</gene>
<organism evidence="4 5">
    <name type="scientific">Corynebacterium mycetoides</name>
    <dbReference type="NCBI Taxonomy" id="38302"/>
    <lineage>
        <taxon>Bacteria</taxon>
        <taxon>Bacillati</taxon>
        <taxon>Actinomycetota</taxon>
        <taxon>Actinomycetes</taxon>
        <taxon>Mycobacteriales</taxon>
        <taxon>Corynebacteriaceae</taxon>
        <taxon>Corynebacterium</taxon>
    </lineage>
</organism>
<dbReference type="AlphaFoldDB" id="A0A1G9N202"/>
<name>A0A1G9N202_9CORY</name>
<dbReference type="InterPro" id="IPR016047">
    <property type="entry name" value="M23ase_b-sheet_dom"/>
</dbReference>
<accession>A0A1G9N202</accession>
<evidence type="ECO:0000313" key="5">
    <source>
        <dbReference type="Proteomes" id="UP000199350"/>
    </source>
</evidence>
<dbReference type="Proteomes" id="UP000199350">
    <property type="component" value="Chromosome I"/>
</dbReference>
<evidence type="ECO:0000256" key="2">
    <source>
        <dbReference type="SAM" id="SignalP"/>
    </source>
</evidence>
<keyword evidence="1 2" id="KW-0732">Signal</keyword>
<evidence type="ECO:0000313" key="4">
    <source>
        <dbReference type="EMBL" id="SDL80157.1"/>
    </source>
</evidence>
<feature type="domain" description="M23ase beta-sheet core" evidence="3">
    <location>
        <begin position="53"/>
        <end position="146"/>
    </location>
</feature>
<feature type="chain" id="PRO_5009245272" evidence="2">
    <location>
        <begin position="26"/>
        <end position="168"/>
    </location>
</feature>
<dbReference type="InterPro" id="IPR011055">
    <property type="entry name" value="Dup_hybrid_motif"/>
</dbReference>
<proteinExistence type="predicted"/>
<protein>
    <submittedName>
        <fullName evidence="4">Peptidase family M23</fullName>
    </submittedName>
</protein>
<feature type="signal peptide" evidence="2">
    <location>
        <begin position="1"/>
        <end position="25"/>
    </location>
</feature>
<dbReference type="GO" id="GO:0004222">
    <property type="term" value="F:metalloendopeptidase activity"/>
    <property type="evidence" value="ECO:0007669"/>
    <property type="project" value="TreeGrafter"/>
</dbReference>
<dbReference type="PANTHER" id="PTHR21666:SF289">
    <property type="entry name" value="L-ALA--D-GLU ENDOPEPTIDASE"/>
    <property type="match status" value="1"/>
</dbReference>